<dbReference type="InterPro" id="IPR002372">
    <property type="entry name" value="PQQ_rpt_dom"/>
</dbReference>
<reference evidence="3" key="1">
    <citation type="submission" date="2023-03" db="EMBL/GenBank/DDBJ databases">
        <title>Actinorhabdospora filicis NBRC 111898.</title>
        <authorList>
            <person name="Ichikawa N."/>
            <person name="Sato H."/>
            <person name="Tonouchi N."/>
        </authorList>
    </citation>
    <scope>NUCLEOTIDE SEQUENCE</scope>
    <source>
        <strain evidence="3">NBRC 111898</strain>
    </source>
</reference>
<dbReference type="Proteomes" id="UP001165079">
    <property type="component" value="Unassembled WGS sequence"/>
</dbReference>
<comment type="caution">
    <text evidence="3">The sequence shown here is derived from an EMBL/GenBank/DDBJ whole genome shotgun (WGS) entry which is preliminary data.</text>
</comment>
<dbReference type="InterPro" id="IPR015943">
    <property type="entry name" value="WD40/YVTN_repeat-like_dom_sf"/>
</dbReference>
<protein>
    <recommendedName>
        <fullName evidence="2">Pyrrolo-quinoline quinone repeat domain-containing protein</fullName>
    </recommendedName>
</protein>
<dbReference type="Pfam" id="PF13360">
    <property type="entry name" value="PQQ_2"/>
    <property type="match status" value="1"/>
</dbReference>
<evidence type="ECO:0000256" key="1">
    <source>
        <dbReference type="SAM" id="Phobius"/>
    </source>
</evidence>
<feature type="domain" description="Pyrrolo-quinoline quinone repeat" evidence="2">
    <location>
        <begin position="54"/>
        <end position="153"/>
    </location>
</feature>
<evidence type="ECO:0000313" key="4">
    <source>
        <dbReference type="Proteomes" id="UP001165079"/>
    </source>
</evidence>
<gene>
    <name evidence="3" type="ORF">Afil01_24980</name>
</gene>
<dbReference type="EMBL" id="BSTX01000001">
    <property type="protein sequence ID" value="GLZ77691.1"/>
    <property type="molecule type" value="Genomic_DNA"/>
</dbReference>
<keyword evidence="1" id="KW-1133">Transmembrane helix</keyword>
<name>A0A9W6W9M4_9ACTN</name>
<keyword evidence="1" id="KW-0472">Membrane</keyword>
<feature type="transmembrane region" description="Helical" evidence="1">
    <location>
        <begin position="21"/>
        <end position="39"/>
    </location>
</feature>
<evidence type="ECO:0000259" key="2">
    <source>
        <dbReference type="Pfam" id="PF13360"/>
    </source>
</evidence>
<sequence length="447" mass="46931">MHIDLDVAAPEEEPRRRSLPAALTAIVLLAASIAIYVMTRPAPTALIVEPQPVWAADTGLELGAPVHAEARGSTVLVTTKRGVFGFDRATGERRWQVRLSADELLSSPEAAARGVRVTGERVLIGRTGRTDVLDLVTGVVRYQLPPGETFVGSRVVTKMTCAPGGGCELAGYGLSDGVRAWRVDLPGAVVNAVPDVVDTGRQSRADVGENLYPPVPLVPERTWAVFTQGASTRVVDLADGHVWSWTGPATAQYAVLGERLLDVTDKSAVRGVDPTTGVRLWRAALLDPTWTTPVLADGLLLDAPLYKAPGPAEFQLVDPASGAVEKVIVAADTAMPALGVGGGTVVRLDAREPALQATRASGPAWTAHLGRGELGLVKWVTGDGRFVLDAMLGDVHRVWIVDLATGAAGGFGGHGGVVGYSDGGLITSSYLSMSGSFGVEFYELARR</sequence>
<dbReference type="InterPro" id="IPR011047">
    <property type="entry name" value="Quinoprotein_ADH-like_sf"/>
</dbReference>
<dbReference type="AlphaFoldDB" id="A0A9W6W9M4"/>
<keyword evidence="1" id="KW-0812">Transmembrane</keyword>
<proteinExistence type="predicted"/>
<dbReference type="SUPFAM" id="SSF50998">
    <property type="entry name" value="Quinoprotein alcohol dehydrogenase-like"/>
    <property type="match status" value="1"/>
</dbReference>
<dbReference type="Gene3D" id="2.130.10.10">
    <property type="entry name" value="YVTN repeat-like/Quinoprotein amine dehydrogenase"/>
    <property type="match status" value="1"/>
</dbReference>
<accession>A0A9W6W9M4</accession>
<dbReference type="RefSeq" id="WP_285662784.1">
    <property type="nucleotide sequence ID" value="NZ_BSTX01000001.1"/>
</dbReference>
<organism evidence="3 4">
    <name type="scientific">Actinorhabdospora filicis</name>
    <dbReference type="NCBI Taxonomy" id="1785913"/>
    <lineage>
        <taxon>Bacteria</taxon>
        <taxon>Bacillati</taxon>
        <taxon>Actinomycetota</taxon>
        <taxon>Actinomycetes</taxon>
        <taxon>Micromonosporales</taxon>
        <taxon>Micromonosporaceae</taxon>
        <taxon>Actinorhabdospora</taxon>
    </lineage>
</organism>
<evidence type="ECO:0000313" key="3">
    <source>
        <dbReference type="EMBL" id="GLZ77691.1"/>
    </source>
</evidence>
<keyword evidence="4" id="KW-1185">Reference proteome</keyword>